<accession>A0ACB7SAN3</accession>
<keyword evidence="2" id="KW-1185">Reference proteome</keyword>
<reference evidence="1" key="1">
    <citation type="submission" date="2020-05" db="EMBL/GenBank/DDBJ databases">
        <title>Large-scale comparative analyses of tick genomes elucidate their genetic diversity and vector capacities.</title>
        <authorList>
            <person name="Jia N."/>
            <person name="Wang J."/>
            <person name="Shi W."/>
            <person name="Du L."/>
            <person name="Sun Y."/>
            <person name="Zhan W."/>
            <person name="Jiang J."/>
            <person name="Wang Q."/>
            <person name="Zhang B."/>
            <person name="Ji P."/>
            <person name="Sakyi L.B."/>
            <person name="Cui X."/>
            <person name="Yuan T."/>
            <person name="Jiang B."/>
            <person name="Yang W."/>
            <person name="Lam T.T.-Y."/>
            <person name="Chang Q."/>
            <person name="Ding S."/>
            <person name="Wang X."/>
            <person name="Zhu J."/>
            <person name="Ruan X."/>
            <person name="Zhao L."/>
            <person name="Wei J."/>
            <person name="Que T."/>
            <person name="Du C."/>
            <person name="Cheng J."/>
            <person name="Dai P."/>
            <person name="Han X."/>
            <person name="Huang E."/>
            <person name="Gao Y."/>
            <person name="Liu J."/>
            <person name="Shao H."/>
            <person name="Ye R."/>
            <person name="Li L."/>
            <person name="Wei W."/>
            <person name="Wang X."/>
            <person name="Wang C."/>
            <person name="Yang T."/>
            <person name="Huo Q."/>
            <person name="Li W."/>
            <person name="Guo W."/>
            <person name="Chen H."/>
            <person name="Zhou L."/>
            <person name="Ni X."/>
            <person name="Tian J."/>
            <person name="Zhou Y."/>
            <person name="Sheng Y."/>
            <person name="Liu T."/>
            <person name="Pan Y."/>
            <person name="Xia L."/>
            <person name="Li J."/>
            <person name="Zhao F."/>
            <person name="Cao W."/>
        </authorList>
    </citation>
    <scope>NUCLEOTIDE SEQUENCE</scope>
    <source>
        <strain evidence="1">Hyas-2018</strain>
    </source>
</reference>
<dbReference type="Proteomes" id="UP000821845">
    <property type="component" value="Chromosome 4"/>
</dbReference>
<gene>
    <name evidence="1" type="ORF">HPB50_002505</name>
</gene>
<evidence type="ECO:0000313" key="1">
    <source>
        <dbReference type="EMBL" id="KAH6932011.1"/>
    </source>
</evidence>
<comment type="caution">
    <text evidence="1">The sequence shown here is derived from an EMBL/GenBank/DDBJ whole genome shotgun (WGS) entry which is preliminary data.</text>
</comment>
<organism evidence="1 2">
    <name type="scientific">Hyalomma asiaticum</name>
    <name type="common">Tick</name>
    <dbReference type="NCBI Taxonomy" id="266040"/>
    <lineage>
        <taxon>Eukaryota</taxon>
        <taxon>Metazoa</taxon>
        <taxon>Ecdysozoa</taxon>
        <taxon>Arthropoda</taxon>
        <taxon>Chelicerata</taxon>
        <taxon>Arachnida</taxon>
        <taxon>Acari</taxon>
        <taxon>Parasitiformes</taxon>
        <taxon>Ixodida</taxon>
        <taxon>Ixodoidea</taxon>
        <taxon>Ixodidae</taxon>
        <taxon>Hyalomminae</taxon>
        <taxon>Hyalomma</taxon>
    </lineage>
</organism>
<evidence type="ECO:0000313" key="2">
    <source>
        <dbReference type="Proteomes" id="UP000821845"/>
    </source>
</evidence>
<protein>
    <submittedName>
        <fullName evidence="1">Uncharacterized protein</fullName>
    </submittedName>
</protein>
<sequence>MPCLPARRQPTSPRQAVDWRQRRAVGYSALSEQDLYNKENKSGLPGNEAACASVLRAPPCSDRGNSSLTRYRDIFNCYRTWRRLYPEPARGLSKADERLLRRLQTFLRPAVARHFNPGICGTGPFTSWLRGLPLIPFPNPYQRGAPAQLLGARGHLRD</sequence>
<name>A0ACB7SAN3_HYAAI</name>
<proteinExistence type="predicted"/>
<dbReference type="EMBL" id="CM023484">
    <property type="protein sequence ID" value="KAH6932011.1"/>
    <property type="molecule type" value="Genomic_DNA"/>
</dbReference>